<dbReference type="PANTHER" id="PTHR43102:SF2">
    <property type="entry name" value="GAF DOMAIN-CONTAINING PROTEIN"/>
    <property type="match status" value="1"/>
</dbReference>
<accession>A0ABZ0IKT6</accession>
<dbReference type="SUPFAM" id="SSF47384">
    <property type="entry name" value="Homodimeric domain of signal transducing histidine kinase"/>
    <property type="match status" value="1"/>
</dbReference>
<evidence type="ECO:0000256" key="2">
    <source>
        <dbReference type="ARBA" id="ARBA00012438"/>
    </source>
</evidence>
<feature type="domain" description="Histidine kinase" evidence="3">
    <location>
        <begin position="194"/>
        <end position="409"/>
    </location>
</feature>
<dbReference type="InterPro" id="IPR003018">
    <property type="entry name" value="GAF"/>
</dbReference>
<dbReference type="InterPro" id="IPR004358">
    <property type="entry name" value="Sig_transdc_His_kin-like_C"/>
</dbReference>
<dbReference type="InterPro" id="IPR005467">
    <property type="entry name" value="His_kinase_dom"/>
</dbReference>
<dbReference type="InterPro" id="IPR029016">
    <property type="entry name" value="GAF-like_dom_sf"/>
</dbReference>
<dbReference type="SUPFAM" id="SSF55781">
    <property type="entry name" value="GAF domain-like"/>
    <property type="match status" value="1"/>
</dbReference>
<dbReference type="PANTHER" id="PTHR43102">
    <property type="entry name" value="SLR1143 PROTEIN"/>
    <property type="match status" value="1"/>
</dbReference>
<keyword evidence="5" id="KW-1185">Reference proteome</keyword>
<keyword evidence="4" id="KW-0808">Transferase</keyword>
<proteinExistence type="predicted"/>
<dbReference type="InterPro" id="IPR036097">
    <property type="entry name" value="HisK_dim/P_sf"/>
</dbReference>
<reference evidence="4 5" key="1">
    <citation type="journal article" date="2023" name="Microbiol. Resour. Announc.">
        <title>Complete Genome Sequence of Imperialibacter roseus strain P4T.</title>
        <authorList>
            <person name="Tizabi D.R."/>
            <person name="Bachvaroff T."/>
            <person name="Hill R.T."/>
        </authorList>
    </citation>
    <scope>NUCLEOTIDE SEQUENCE [LARGE SCALE GENOMIC DNA]</scope>
    <source>
        <strain evidence="4 5">P4T</strain>
    </source>
</reference>
<evidence type="ECO:0000313" key="5">
    <source>
        <dbReference type="Proteomes" id="UP001302349"/>
    </source>
</evidence>
<evidence type="ECO:0000256" key="1">
    <source>
        <dbReference type="ARBA" id="ARBA00000085"/>
    </source>
</evidence>
<evidence type="ECO:0000259" key="3">
    <source>
        <dbReference type="PROSITE" id="PS50109"/>
    </source>
</evidence>
<dbReference type="Gene3D" id="3.30.565.10">
    <property type="entry name" value="Histidine kinase-like ATPase, C-terminal domain"/>
    <property type="match status" value="1"/>
</dbReference>
<dbReference type="EC" id="2.7.13.3" evidence="2"/>
<dbReference type="PROSITE" id="PS50109">
    <property type="entry name" value="HIS_KIN"/>
    <property type="match status" value="1"/>
</dbReference>
<sequence length="416" mass="46002">MVVPSVPENELERLADLLSYDILDTPAEEELNEIVQLASDVCNTPISLISLIDDKRQWFKARKGLDAQETSKEFAFCAHAIHGNDLFMVPNALEDERFWDNPLVEGRPDIRFYAGVPLTSAQGHNLGTLCVIGTEPATLTEEQIRALQILAKQVVTHFELRKNNRHLTEALKTVDKQKEELSSHNKTLTRLLSIIGHDLKGPVENLKQLFSLFVSAKLSKEEIDSLAADLNGRLESTSDLLGNLLSWATSQLNDASLQSDKFDLHDIAEEQLHRIKGSAVAKGNSLLNKVKKGSVITADRDIIRFVIRNLITNANKFTSEGAISVALEESEDLSRIVVADTGQGMSQEAIKALFNWNDRRTTAGTLGEKGSGLGLLIVRQFASQYNGRLIIESEVGKGTKVVFEMAKDIDMEPSTD</sequence>
<dbReference type="InterPro" id="IPR003594">
    <property type="entry name" value="HATPase_dom"/>
</dbReference>
<dbReference type="PRINTS" id="PR00344">
    <property type="entry name" value="BCTRLSENSOR"/>
</dbReference>
<dbReference type="Proteomes" id="UP001302349">
    <property type="component" value="Chromosome"/>
</dbReference>
<dbReference type="EMBL" id="CP136051">
    <property type="protein sequence ID" value="WOK05638.1"/>
    <property type="molecule type" value="Genomic_DNA"/>
</dbReference>
<gene>
    <name evidence="4" type="ORF">RT717_21415</name>
</gene>
<dbReference type="RefSeq" id="WP_317488396.1">
    <property type="nucleotide sequence ID" value="NZ_CP136051.1"/>
</dbReference>
<dbReference type="SUPFAM" id="SSF55874">
    <property type="entry name" value="ATPase domain of HSP90 chaperone/DNA topoisomerase II/histidine kinase"/>
    <property type="match status" value="1"/>
</dbReference>
<organism evidence="4 5">
    <name type="scientific">Imperialibacter roseus</name>
    <dbReference type="NCBI Taxonomy" id="1324217"/>
    <lineage>
        <taxon>Bacteria</taxon>
        <taxon>Pseudomonadati</taxon>
        <taxon>Bacteroidota</taxon>
        <taxon>Cytophagia</taxon>
        <taxon>Cytophagales</taxon>
        <taxon>Flammeovirgaceae</taxon>
        <taxon>Imperialibacter</taxon>
    </lineage>
</organism>
<dbReference type="SMART" id="SM00065">
    <property type="entry name" value="GAF"/>
    <property type="match status" value="1"/>
</dbReference>
<evidence type="ECO:0000313" key="4">
    <source>
        <dbReference type="EMBL" id="WOK05638.1"/>
    </source>
</evidence>
<protein>
    <recommendedName>
        <fullName evidence="2">histidine kinase</fullName>
        <ecNumber evidence="2">2.7.13.3</ecNumber>
    </recommendedName>
</protein>
<dbReference type="Pfam" id="PF02518">
    <property type="entry name" value="HATPase_c"/>
    <property type="match status" value="1"/>
</dbReference>
<comment type="catalytic activity">
    <reaction evidence="1">
        <text>ATP + protein L-histidine = ADP + protein N-phospho-L-histidine.</text>
        <dbReference type="EC" id="2.7.13.3"/>
    </reaction>
</comment>
<dbReference type="Gene3D" id="3.30.450.40">
    <property type="match status" value="1"/>
</dbReference>
<dbReference type="SMART" id="SM00387">
    <property type="entry name" value="HATPase_c"/>
    <property type="match status" value="1"/>
</dbReference>
<name>A0ABZ0IKT6_9BACT</name>
<keyword evidence="4" id="KW-0418">Kinase</keyword>
<dbReference type="Pfam" id="PF01590">
    <property type="entry name" value="GAF"/>
    <property type="match status" value="1"/>
</dbReference>
<dbReference type="GO" id="GO:0016301">
    <property type="term" value="F:kinase activity"/>
    <property type="evidence" value="ECO:0007669"/>
    <property type="project" value="UniProtKB-KW"/>
</dbReference>
<dbReference type="InterPro" id="IPR036890">
    <property type="entry name" value="HATPase_C_sf"/>
</dbReference>